<dbReference type="EMBL" id="CM009297">
    <property type="protein sequence ID" value="PNT24613.1"/>
    <property type="molecule type" value="Genomic_DNA"/>
</dbReference>
<dbReference type="AlphaFoldDB" id="A0A2K1ZH57"/>
<reference evidence="1 2" key="1">
    <citation type="journal article" date="2006" name="Science">
        <title>The genome of black cottonwood, Populus trichocarpa (Torr. &amp; Gray).</title>
        <authorList>
            <person name="Tuskan G.A."/>
            <person name="Difazio S."/>
            <person name="Jansson S."/>
            <person name="Bohlmann J."/>
            <person name="Grigoriev I."/>
            <person name="Hellsten U."/>
            <person name="Putnam N."/>
            <person name="Ralph S."/>
            <person name="Rombauts S."/>
            <person name="Salamov A."/>
            <person name="Schein J."/>
            <person name="Sterck L."/>
            <person name="Aerts A."/>
            <person name="Bhalerao R.R."/>
            <person name="Bhalerao R.P."/>
            <person name="Blaudez D."/>
            <person name="Boerjan W."/>
            <person name="Brun A."/>
            <person name="Brunner A."/>
            <person name="Busov V."/>
            <person name="Campbell M."/>
            <person name="Carlson J."/>
            <person name="Chalot M."/>
            <person name="Chapman J."/>
            <person name="Chen G.L."/>
            <person name="Cooper D."/>
            <person name="Coutinho P.M."/>
            <person name="Couturier J."/>
            <person name="Covert S."/>
            <person name="Cronk Q."/>
            <person name="Cunningham R."/>
            <person name="Davis J."/>
            <person name="Degroeve S."/>
            <person name="Dejardin A."/>
            <person name="Depamphilis C."/>
            <person name="Detter J."/>
            <person name="Dirks B."/>
            <person name="Dubchak I."/>
            <person name="Duplessis S."/>
            <person name="Ehlting J."/>
            <person name="Ellis B."/>
            <person name="Gendler K."/>
            <person name="Goodstein D."/>
            <person name="Gribskov M."/>
            <person name="Grimwood J."/>
            <person name="Groover A."/>
            <person name="Gunter L."/>
            <person name="Hamberger B."/>
            <person name="Heinze B."/>
            <person name="Helariutta Y."/>
            <person name="Henrissat B."/>
            <person name="Holligan D."/>
            <person name="Holt R."/>
            <person name="Huang W."/>
            <person name="Islam-Faridi N."/>
            <person name="Jones S."/>
            <person name="Jones-Rhoades M."/>
            <person name="Jorgensen R."/>
            <person name="Joshi C."/>
            <person name="Kangasjarvi J."/>
            <person name="Karlsson J."/>
            <person name="Kelleher C."/>
            <person name="Kirkpatrick R."/>
            <person name="Kirst M."/>
            <person name="Kohler A."/>
            <person name="Kalluri U."/>
            <person name="Larimer F."/>
            <person name="Leebens-Mack J."/>
            <person name="Leple J.C."/>
            <person name="Locascio P."/>
            <person name="Lou Y."/>
            <person name="Lucas S."/>
            <person name="Martin F."/>
            <person name="Montanini B."/>
            <person name="Napoli C."/>
            <person name="Nelson D.R."/>
            <person name="Nelson C."/>
            <person name="Nieminen K."/>
            <person name="Nilsson O."/>
            <person name="Pereda V."/>
            <person name="Peter G."/>
            <person name="Philippe R."/>
            <person name="Pilate G."/>
            <person name="Poliakov A."/>
            <person name="Razumovskaya J."/>
            <person name="Richardson P."/>
            <person name="Rinaldi C."/>
            <person name="Ritland K."/>
            <person name="Rouze P."/>
            <person name="Ryaboy D."/>
            <person name="Schmutz J."/>
            <person name="Schrader J."/>
            <person name="Segerman B."/>
            <person name="Shin H."/>
            <person name="Siddiqui A."/>
            <person name="Sterky F."/>
            <person name="Terry A."/>
            <person name="Tsai C.J."/>
            <person name="Uberbacher E."/>
            <person name="Unneberg P."/>
            <person name="Vahala J."/>
            <person name="Wall K."/>
            <person name="Wessler S."/>
            <person name="Yang G."/>
            <person name="Yin T."/>
            <person name="Douglas C."/>
            <person name="Marra M."/>
            <person name="Sandberg G."/>
            <person name="Van de Peer Y."/>
            <person name="Rokhsar D."/>
        </authorList>
    </citation>
    <scope>NUCLEOTIDE SEQUENCE [LARGE SCALE GENOMIC DNA]</scope>
    <source>
        <strain evidence="2">cv. Nisqually</strain>
    </source>
</reference>
<name>A0A2K1ZH57_POPTR</name>
<protein>
    <submittedName>
        <fullName evidence="1">Uncharacterized protein</fullName>
    </submittedName>
</protein>
<proteinExistence type="predicted"/>
<gene>
    <name evidence="1" type="ORF">POPTR_008G143800</name>
</gene>
<keyword evidence="2" id="KW-1185">Reference proteome</keyword>
<evidence type="ECO:0000313" key="2">
    <source>
        <dbReference type="Proteomes" id="UP000006729"/>
    </source>
</evidence>
<sequence>MHKEKEMEILKKIKMINILSPLNNNSKCLKNNFHQRYQLALSGFVQKNLDHQILPLHGFVPWERGVPTSKRGRD</sequence>
<organism evidence="1 2">
    <name type="scientific">Populus trichocarpa</name>
    <name type="common">Western balsam poplar</name>
    <name type="synonym">Populus balsamifera subsp. trichocarpa</name>
    <dbReference type="NCBI Taxonomy" id="3694"/>
    <lineage>
        <taxon>Eukaryota</taxon>
        <taxon>Viridiplantae</taxon>
        <taxon>Streptophyta</taxon>
        <taxon>Embryophyta</taxon>
        <taxon>Tracheophyta</taxon>
        <taxon>Spermatophyta</taxon>
        <taxon>Magnoliopsida</taxon>
        <taxon>eudicotyledons</taxon>
        <taxon>Gunneridae</taxon>
        <taxon>Pentapetalae</taxon>
        <taxon>rosids</taxon>
        <taxon>fabids</taxon>
        <taxon>Malpighiales</taxon>
        <taxon>Salicaceae</taxon>
        <taxon>Saliceae</taxon>
        <taxon>Populus</taxon>
    </lineage>
</organism>
<evidence type="ECO:0000313" key="1">
    <source>
        <dbReference type="EMBL" id="PNT24613.1"/>
    </source>
</evidence>
<dbReference type="InParanoid" id="A0A2K1ZH57"/>
<accession>A0A2K1ZH57</accession>
<dbReference type="Proteomes" id="UP000006729">
    <property type="component" value="Chromosome 8"/>
</dbReference>